<comment type="caution">
    <text evidence="5">The sequence shown here is derived from an EMBL/GenBank/DDBJ whole genome shotgun (WGS) entry which is preliminary data.</text>
</comment>
<accession>A0A8T0H5G3</accession>
<organism evidence="5 6">
    <name type="scientific">Ceratodon purpureus</name>
    <name type="common">Fire moss</name>
    <name type="synonym">Dicranum purpureum</name>
    <dbReference type="NCBI Taxonomy" id="3225"/>
    <lineage>
        <taxon>Eukaryota</taxon>
        <taxon>Viridiplantae</taxon>
        <taxon>Streptophyta</taxon>
        <taxon>Embryophyta</taxon>
        <taxon>Bryophyta</taxon>
        <taxon>Bryophytina</taxon>
        <taxon>Bryopsida</taxon>
        <taxon>Dicranidae</taxon>
        <taxon>Pseudoditrichales</taxon>
        <taxon>Ditrichaceae</taxon>
        <taxon>Ceratodon</taxon>
    </lineage>
</organism>
<evidence type="ECO:0000256" key="1">
    <source>
        <dbReference type="ARBA" id="ARBA00022737"/>
    </source>
</evidence>
<evidence type="ECO:0000313" key="5">
    <source>
        <dbReference type="EMBL" id="KAG0565624.1"/>
    </source>
</evidence>
<dbReference type="Gene3D" id="1.25.40.10">
    <property type="entry name" value="Tetratricopeptide repeat domain"/>
    <property type="match status" value="7"/>
</dbReference>
<gene>
    <name evidence="5" type="ORF">KC19_7G002000</name>
</gene>
<dbReference type="GO" id="GO:0008270">
    <property type="term" value="F:zinc ion binding"/>
    <property type="evidence" value="ECO:0007669"/>
    <property type="project" value="InterPro"/>
</dbReference>
<evidence type="ECO:0000256" key="3">
    <source>
        <dbReference type="SAM" id="MobiDB-lite"/>
    </source>
</evidence>
<dbReference type="Pfam" id="PF14432">
    <property type="entry name" value="DYW_deaminase"/>
    <property type="match status" value="1"/>
</dbReference>
<feature type="repeat" description="PPR" evidence="2">
    <location>
        <begin position="616"/>
        <end position="650"/>
    </location>
</feature>
<dbReference type="FunFam" id="1.25.40.10:FF:000344">
    <property type="entry name" value="Pentatricopeptide repeat-containing protein"/>
    <property type="match status" value="1"/>
</dbReference>
<reference evidence="5" key="1">
    <citation type="submission" date="2020-06" db="EMBL/GenBank/DDBJ databases">
        <title>WGS assembly of Ceratodon purpureus strain R40.</title>
        <authorList>
            <person name="Carey S.B."/>
            <person name="Jenkins J."/>
            <person name="Shu S."/>
            <person name="Lovell J.T."/>
            <person name="Sreedasyam A."/>
            <person name="Maumus F."/>
            <person name="Tiley G.P."/>
            <person name="Fernandez-Pozo N."/>
            <person name="Barry K."/>
            <person name="Chen C."/>
            <person name="Wang M."/>
            <person name="Lipzen A."/>
            <person name="Daum C."/>
            <person name="Saski C.A."/>
            <person name="Payton A.C."/>
            <person name="Mcbreen J.C."/>
            <person name="Conrad R.E."/>
            <person name="Kollar L.M."/>
            <person name="Olsson S."/>
            <person name="Huttunen S."/>
            <person name="Landis J.B."/>
            <person name="Wickett N.J."/>
            <person name="Johnson M.G."/>
            <person name="Rensing S.A."/>
            <person name="Grimwood J."/>
            <person name="Schmutz J."/>
            <person name="Mcdaniel S.F."/>
        </authorList>
    </citation>
    <scope>NUCLEOTIDE SEQUENCE</scope>
    <source>
        <strain evidence="5">R40</strain>
    </source>
</reference>
<feature type="repeat" description="PPR" evidence="2">
    <location>
        <begin position="515"/>
        <end position="549"/>
    </location>
</feature>
<dbReference type="Proteomes" id="UP000822688">
    <property type="component" value="Chromosome 7"/>
</dbReference>
<dbReference type="InterPro" id="IPR002885">
    <property type="entry name" value="PPR_rpt"/>
</dbReference>
<dbReference type="SUPFAM" id="SSF48452">
    <property type="entry name" value="TPR-like"/>
    <property type="match status" value="1"/>
</dbReference>
<dbReference type="PANTHER" id="PTHR24015:SF739">
    <property type="entry name" value="OS03G0644200 PROTEIN"/>
    <property type="match status" value="1"/>
</dbReference>
<feature type="repeat" description="PPR" evidence="2">
    <location>
        <begin position="717"/>
        <end position="751"/>
    </location>
</feature>
<proteinExistence type="predicted"/>
<dbReference type="InterPro" id="IPR032867">
    <property type="entry name" value="DYW_dom"/>
</dbReference>
<feature type="repeat" description="PPR" evidence="2">
    <location>
        <begin position="313"/>
        <end position="347"/>
    </location>
</feature>
<feature type="domain" description="DYW" evidence="4">
    <location>
        <begin position="1132"/>
        <end position="1225"/>
    </location>
</feature>
<dbReference type="InterPro" id="IPR046848">
    <property type="entry name" value="E_motif"/>
</dbReference>
<feature type="repeat" description="PPR" evidence="2">
    <location>
        <begin position="818"/>
        <end position="852"/>
    </location>
</feature>
<protein>
    <recommendedName>
        <fullName evidence="4">DYW domain-containing protein</fullName>
    </recommendedName>
</protein>
<dbReference type="NCBIfam" id="TIGR00756">
    <property type="entry name" value="PPR"/>
    <property type="match status" value="10"/>
</dbReference>
<dbReference type="Pfam" id="PF13812">
    <property type="entry name" value="PPR_3"/>
    <property type="match status" value="1"/>
</dbReference>
<dbReference type="AlphaFoldDB" id="A0A8T0H5G3"/>
<dbReference type="Pfam" id="PF20430">
    <property type="entry name" value="Eplus_motif"/>
    <property type="match status" value="1"/>
</dbReference>
<dbReference type="Pfam" id="PF20431">
    <property type="entry name" value="E_motif"/>
    <property type="match status" value="1"/>
</dbReference>
<dbReference type="Pfam" id="PF01535">
    <property type="entry name" value="PPR"/>
    <property type="match status" value="3"/>
</dbReference>
<evidence type="ECO:0000259" key="4">
    <source>
        <dbReference type="Pfam" id="PF14432"/>
    </source>
</evidence>
<dbReference type="InterPro" id="IPR046960">
    <property type="entry name" value="PPR_At4g14850-like_plant"/>
</dbReference>
<dbReference type="FunFam" id="1.25.40.10:FF:000031">
    <property type="entry name" value="Pentatricopeptide repeat-containing protein mitochondrial"/>
    <property type="match status" value="4"/>
</dbReference>
<feature type="region of interest" description="Disordered" evidence="3">
    <location>
        <begin position="198"/>
        <end position="219"/>
    </location>
</feature>
<dbReference type="InterPro" id="IPR046849">
    <property type="entry name" value="E2_motif"/>
</dbReference>
<feature type="repeat" description="PPR" evidence="2">
    <location>
        <begin position="917"/>
        <end position="951"/>
    </location>
</feature>
<dbReference type="EMBL" id="CM026428">
    <property type="protein sequence ID" value="KAG0565624.1"/>
    <property type="molecule type" value="Genomic_DNA"/>
</dbReference>
<keyword evidence="1" id="KW-0677">Repeat</keyword>
<evidence type="ECO:0000256" key="2">
    <source>
        <dbReference type="PROSITE-ProRule" id="PRU00708"/>
    </source>
</evidence>
<feature type="repeat" description="PPR" evidence="2">
    <location>
        <begin position="414"/>
        <end position="448"/>
    </location>
</feature>
<dbReference type="PROSITE" id="PS51375">
    <property type="entry name" value="PPR"/>
    <property type="match status" value="9"/>
</dbReference>
<evidence type="ECO:0000313" key="6">
    <source>
        <dbReference type="Proteomes" id="UP000822688"/>
    </source>
</evidence>
<feature type="compositionally biased region" description="Basic and acidic residues" evidence="3">
    <location>
        <begin position="208"/>
        <end position="219"/>
    </location>
</feature>
<dbReference type="OrthoDB" id="185373at2759"/>
<dbReference type="FunFam" id="1.25.40.10:FF:000073">
    <property type="entry name" value="Pentatricopeptide repeat-containing protein chloroplastic"/>
    <property type="match status" value="1"/>
</dbReference>
<dbReference type="Pfam" id="PF13041">
    <property type="entry name" value="PPR_2"/>
    <property type="match status" value="7"/>
</dbReference>
<dbReference type="InterPro" id="IPR011990">
    <property type="entry name" value="TPR-like_helical_dom_sf"/>
</dbReference>
<dbReference type="GO" id="GO:0009451">
    <property type="term" value="P:RNA modification"/>
    <property type="evidence" value="ECO:0007669"/>
    <property type="project" value="InterPro"/>
</dbReference>
<name>A0A8T0H5G3_CERPU</name>
<dbReference type="GO" id="GO:0003723">
    <property type="term" value="F:RNA binding"/>
    <property type="evidence" value="ECO:0007669"/>
    <property type="project" value="InterPro"/>
</dbReference>
<sequence length="1225" mass="136416">MDSTFYLLFKPAPAPAPALATTSTALIHSSQNHVTTLTSFTFRNFKHAFHVQRLFLGTTLLTGCQSQHSHVCFASIYDNFTGGKYDNYPLPSVSVQSSGHKIHVGYDVDEADSIECLWEKYFADPSQWWDNTITKRNYRAPDFKHKVTGEALWIFNPSTPQWVKAMPIEVTRAGRKCFGASAVRSLCGPSQFNRLPKSNGKVYPRPSSTERRRAAPVDVGKHLQKASATREKVAILKKNLQQGITIDTNIYLDILQRCFRQKDLVSAKQVHNCIKNSGMEQNPYVANYLLKVYIRCARLQDAREVFDKLAEKNVFNWTTMIGGYAEHDRARDALEVYDQMRQAGEQPNEITYLSILKACASPGGLQWGKGIHAHIKHGGFQPDVRVETALVNMYAKSGSLDDARLVFDNMVERNIITWNAMISGLAQQGCGQEAFSLFLQMQKEGFVPNPVTYLSILNSNASTGALEWVREVHTNAIKTGFAHELRVGSALIHMYAKCGSIDDARLVFYRMNERNVVTWNVMIGGLAQHGLGQEAFSLFLRMQKEGFVPDATTYLSILSASACAGALNWVKEVHIHAVKSRLASDLRVGNALVHMYAKSGSIDDARVVFDEMEDRDVVTFNAMIGGFAQHGCGQNAFSLFLQMQREGLVPDATTYVSILNVSTSTGSLEWVKEVHRHAVKACLASDLRVGSALIHMYFKSGSIDDARLVFNQMVNHDTIIWTVMIAGLAQHGYVQEALSFFLQMQREGFKPNSTTYLGILSASESEGASKWVKEVHSHAVRAGLDIDLRVGNALIHSYVKSGSIDDAQLVFNKMVGRSVTTWNSMISGFAQHGCAQKAFLLFLQMQKEGCVPNVFTYVSLLSASVADFEWVREVHRHAIKAGIASDLRVGSALIHTYAKSGSIDDARIVFNTMNERNVISWTVMIGGLAQHGRGHEALQLFEKMRANGVKPNGYSFVAVLSACSHAGLVDEGRRQFLSMTQDYGIEPTMEHYTCMVDLLGRAGHLDEAKHFVLNMPVEPSLVPWGAFLSACRSYGNLEMGVLAAKECLKLDPKDARTYVLLSNIYAAAGMWDQVSLVRSMMEGRGIHKDPGRSWIVIDNEVHYFIAGDTSHPETKEIYAVLKRLSEKLKAEGYVPDTRLVLRNFDEDAKELALCSHSEKLAIAYGLMRSPHSGKPIRVYKNLRVCSDCHTATKFISKVAGREIVAKDAYRFHHFKDGVCSCGDYW</sequence>
<dbReference type="FunFam" id="1.25.40.10:FF:000396">
    <property type="entry name" value="Pentatricopeptide repeat-containing protein At2g36730"/>
    <property type="match status" value="1"/>
</dbReference>
<feature type="repeat" description="PPR" evidence="2">
    <location>
        <begin position="383"/>
        <end position="413"/>
    </location>
</feature>
<dbReference type="PANTHER" id="PTHR24015">
    <property type="entry name" value="OS07G0578800 PROTEIN-RELATED"/>
    <property type="match status" value="1"/>
</dbReference>
<feature type="repeat" description="PPR" evidence="2">
    <location>
        <begin position="585"/>
        <end position="615"/>
    </location>
</feature>
<dbReference type="FunFam" id="1.25.40.10:FF:000366">
    <property type="entry name" value="Pentatricopeptide (PPR) repeat-containing protein"/>
    <property type="match status" value="1"/>
</dbReference>
<keyword evidence="6" id="KW-1185">Reference proteome</keyword>